<accession>A0AAV2NPC5</accession>
<evidence type="ECO:0000313" key="2">
    <source>
        <dbReference type="EMBL" id="CAL1681750.1"/>
    </source>
</evidence>
<dbReference type="PANTHER" id="PTHR21398">
    <property type="entry name" value="AGAP007094-PA"/>
    <property type="match status" value="1"/>
</dbReference>
<organism evidence="2 3">
    <name type="scientific">Lasius platythorax</name>
    <dbReference type="NCBI Taxonomy" id="488582"/>
    <lineage>
        <taxon>Eukaryota</taxon>
        <taxon>Metazoa</taxon>
        <taxon>Ecdysozoa</taxon>
        <taxon>Arthropoda</taxon>
        <taxon>Hexapoda</taxon>
        <taxon>Insecta</taxon>
        <taxon>Pterygota</taxon>
        <taxon>Neoptera</taxon>
        <taxon>Endopterygota</taxon>
        <taxon>Hymenoptera</taxon>
        <taxon>Apocrita</taxon>
        <taxon>Aculeata</taxon>
        <taxon>Formicoidea</taxon>
        <taxon>Formicidae</taxon>
        <taxon>Formicinae</taxon>
        <taxon>Lasius</taxon>
        <taxon>Lasius</taxon>
    </lineage>
</organism>
<dbReference type="Proteomes" id="UP001497644">
    <property type="component" value="Chromosome 3"/>
</dbReference>
<protein>
    <submittedName>
        <fullName evidence="2">Uncharacterized protein</fullName>
    </submittedName>
</protein>
<name>A0AAV2NPC5_9HYME</name>
<keyword evidence="3" id="KW-1185">Reference proteome</keyword>
<keyword evidence="1" id="KW-0472">Membrane</keyword>
<keyword evidence="1" id="KW-1133">Transmembrane helix</keyword>
<keyword evidence="1" id="KW-0812">Transmembrane</keyword>
<dbReference type="AlphaFoldDB" id="A0AAV2NPC5"/>
<dbReference type="EMBL" id="OZ034826">
    <property type="protein sequence ID" value="CAL1681750.1"/>
    <property type="molecule type" value="Genomic_DNA"/>
</dbReference>
<dbReference type="Pfam" id="PF07841">
    <property type="entry name" value="DM4_12"/>
    <property type="match status" value="1"/>
</dbReference>
<dbReference type="PANTHER" id="PTHR21398:SF22">
    <property type="entry name" value="IP12060P-RELATED"/>
    <property type="match status" value="1"/>
</dbReference>
<evidence type="ECO:0000313" key="3">
    <source>
        <dbReference type="Proteomes" id="UP001497644"/>
    </source>
</evidence>
<evidence type="ECO:0000256" key="1">
    <source>
        <dbReference type="SAM" id="Phobius"/>
    </source>
</evidence>
<proteinExistence type="predicted"/>
<feature type="transmembrane region" description="Helical" evidence="1">
    <location>
        <begin position="6"/>
        <end position="25"/>
    </location>
</feature>
<dbReference type="InterPro" id="IPR006631">
    <property type="entry name" value="DM4_12"/>
</dbReference>
<dbReference type="SMART" id="SM00718">
    <property type="entry name" value="DM4_12"/>
    <property type="match status" value="1"/>
</dbReference>
<sequence length="205" mass="23219">MIASTTSIADGIIILAIFCAVASAMEMRMTDAMQRHVRSLSFPEDSRMGLFFALAIPLDDPASTMSVAMFLEAEYELPTNVTEIEQTSGDGEDRVKRNINRQRQRIIDRTTIYAMLESKFESMGYPGRQCLLRSICETKRRAVHFHNGLLGDLLRIVFAPSSSMPEEGLRQEYIDAENVKETEECLGMYSSCELNIYDFVTFREA</sequence>
<gene>
    <name evidence="2" type="ORF">LPLAT_LOCUS7698</name>
</gene>
<reference evidence="2" key="1">
    <citation type="submission" date="2024-04" db="EMBL/GenBank/DDBJ databases">
        <authorList>
            <consortium name="Molecular Ecology Group"/>
        </authorList>
    </citation>
    <scope>NUCLEOTIDE SEQUENCE</scope>
</reference>